<comment type="caution">
    <text evidence="1">The sequence shown here is derived from an EMBL/GenBank/DDBJ whole genome shotgun (WGS) entry which is preliminary data.</text>
</comment>
<sequence length="58" mass="6413">MIIDDNLHACRESEARGTCIGVGKKMSFGALEDIDHEDGENLNRSCRYQVYSPAIALV</sequence>
<dbReference type="GeneID" id="19210256"/>
<evidence type="ECO:0000313" key="2">
    <source>
        <dbReference type="Proteomes" id="UP000053558"/>
    </source>
</evidence>
<dbReference type="RefSeq" id="XP_007767527.1">
    <property type="nucleotide sequence ID" value="XM_007769337.1"/>
</dbReference>
<dbReference type="KEGG" id="cput:CONPUDRAFT_81547"/>
<dbReference type="AlphaFoldDB" id="A0A5M3MS21"/>
<gene>
    <name evidence="1" type="ORF">CONPUDRAFT_81547</name>
</gene>
<proteinExistence type="predicted"/>
<dbReference type="EMBL" id="JH711577">
    <property type="protein sequence ID" value="EIW81867.1"/>
    <property type="molecule type" value="Genomic_DNA"/>
</dbReference>
<protein>
    <submittedName>
        <fullName evidence="1">Uncharacterized protein</fullName>
    </submittedName>
</protein>
<reference evidence="2" key="1">
    <citation type="journal article" date="2012" name="Science">
        <title>The Paleozoic origin of enzymatic lignin decomposition reconstructed from 31 fungal genomes.</title>
        <authorList>
            <person name="Floudas D."/>
            <person name="Binder M."/>
            <person name="Riley R."/>
            <person name="Barry K."/>
            <person name="Blanchette R.A."/>
            <person name="Henrissat B."/>
            <person name="Martinez A.T."/>
            <person name="Otillar R."/>
            <person name="Spatafora J.W."/>
            <person name="Yadav J.S."/>
            <person name="Aerts A."/>
            <person name="Benoit I."/>
            <person name="Boyd A."/>
            <person name="Carlson A."/>
            <person name="Copeland A."/>
            <person name="Coutinho P.M."/>
            <person name="de Vries R.P."/>
            <person name="Ferreira P."/>
            <person name="Findley K."/>
            <person name="Foster B."/>
            <person name="Gaskell J."/>
            <person name="Glotzer D."/>
            <person name="Gorecki P."/>
            <person name="Heitman J."/>
            <person name="Hesse C."/>
            <person name="Hori C."/>
            <person name="Igarashi K."/>
            <person name="Jurgens J.A."/>
            <person name="Kallen N."/>
            <person name="Kersten P."/>
            <person name="Kohler A."/>
            <person name="Kuees U."/>
            <person name="Kumar T.K.A."/>
            <person name="Kuo A."/>
            <person name="LaButti K."/>
            <person name="Larrondo L.F."/>
            <person name="Lindquist E."/>
            <person name="Ling A."/>
            <person name="Lombard V."/>
            <person name="Lucas S."/>
            <person name="Lundell T."/>
            <person name="Martin R."/>
            <person name="McLaughlin D.J."/>
            <person name="Morgenstern I."/>
            <person name="Morin E."/>
            <person name="Murat C."/>
            <person name="Nagy L.G."/>
            <person name="Nolan M."/>
            <person name="Ohm R.A."/>
            <person name="Patyshakuliyeva A."/>
            <person name="Rokas A."/>
            <person name="Ruiz-Duenas F.J."/>
            <person name="Sabat G."/>
            <person name="Salamov A."/>
            <person name="Samejima M."/>
            <person name="Schmutz J."/>
            <person name="Slot J.C."/>
            <person name="St John F."/>
            <person name="Stenlid J."/>
            <person name="Sun H."/>
            <person name="Sun S."/>
            <person name="Syed K."/>
            <person name="Tsang A."/>
            <person name="Wiebenga A."/>
            <person name="Young D."/>
            <person name="Pisabarro A."/>
            <person name="Eastwood D.C."/>
            <person name="Martin F."/>
            <person name="Cullen D."/>
            <person name="Grigoriev I.V."/>
            <person name="Hibbett D.S."/>
        </authorList>
    </citation>
    <scope>NUCLEOTIDE SEQUENCE [LARGE SCALE GENOMIC DNA]</scope>
    <source>
        <strain evidence="2">RWD-64-598 SS2</strain>
    </source>
</reference>
<evidence type="ECO:0000313" key="1">
    <source>
        <dbReference type="EMBL" id="EIW81867.1"/>
    </source>
</evidence>
<accession>A0A5M3MS21</accession>
<keyword evidence="2" id="KW-1185">Reference proteome</keyword>
<organism evidence="1 2">
    <name type="scientific">Coniophora puteana (strain RWD-64-598)</name>
    <name type="common">Brown rot fungus</name>
    <dbReference type="NCBI Taxonomy" id="741705"/>
    <lineage>
        <taxon>Eukaryota</taxon>
        <taxon>Fungi</taxon>
        <taxon>Dikarya</taxon>
        <taxon>Basidiomycota</taxon>
        <taxon>Agaricomycotina</taxon>
        <taxon>Agaricomycetes</taxon>
        <taxon>Agaricomycetidae</taxon>
        <taxon>Boletales</taxon>
        <taxon>Coniophorineae</taxon>
        <taxon>Coniophoraceae</taxon>
        <taxon>Coniophora</taxon>
    </lineage>
</organism>
<name>A0A5M3MS21_CONPW</name>
<dbReference type="Proteomes" id="UP000053558">
    <property type="component" value="Unassembled WGS sequence"/>
</dbReference>